<protein>
    <recommendedName>
        <fullName evidence="3">YHS domain protein</fullName>
    </recommendedName>
</protein>
<dbReference type="NCBIfam" id="NF041384">
    <property type="entry name" value="YHS_seleno_dom"/>
    <property type="match status" value="1"/>
</dbReference>
<comment type="caution">
    <text evidence="1">The sequence shown here is derived from an EMBL/GenBank/DDBJ whole genome shotgun (WGS) entry which is preliminary data.</text>
</comment>
<sequence length="174" mass="18785">MVALQSKTNPASRRQRPAARGALWRACGMIAWLALATTPAAALNERIVHDTYTGLALYGFDPVAYFTEGGPREGKADYESEHDGVFWRFASRGNAAAFAAAPAVYVPAYGGHSAVAAAAGFPVPGAPEFFAIRDNRLFLFSSAQQRDQWLKDAARLIAEADARWPVIIESLASR</sequence>
<accession>A0A1E3GXS9</accession>
<reference evidence="1 2" key="1">
    <citation type="submission" date="2016-07" db="EMBL/GenBank/DDBJ databases">
        <title>Draft Genome Sequence of Methylobrevis pamukkalensis PK2.</title>
        <authorList>
            <person name="Vasilenko O.V."/>
            <person name="Doronina N.V."/>
            <person name="Shmareva M.N."/>
            <person name="Tarlachkov S.V."/>
            <person name="Mustakhimov I."/>
            <person name="Trotsenko Y.A."/>
        </authorList>
    </citation>
    <scope>NUCLEOTIDE SEQUENCE [LARGE SCALE GENOMIC DNA]</scope>
    <source>
        <strain evidence="1 2">PK2</strain>
    </source>
</reference>
<dbReference type="Proteomes" id="UP000094622">
    <property type="component" value="Unassembled WGS sequence"/>
</dbReference>
<evidence type="ECO:0008006" key="3">
    <source>
        <dbReference type="Google" id="ProtNLM"/>
    </source>
</evidence>
<dbReference type="EMBL" id="MCRJ01000127">
    <property type="protein sequence ID" value="ODN68860.1"/>
    <property type="molecule type" value="Genomic_DNA"/>
</dbReference>
<dbReference type="AlphaFoldDB" id="A0A1E3GXS9"/>
<evidence type="ECO:0000313" key="2">
    <source>
        <dbReference type="Proteomes" id="UP000094622"/>
    </source>
</evidence>
<keyword evidence="2" id="KW-1185">Reference proteome</keyword>
<name>A0A1E3GXS9_9HYPH</name>
<gene>
    <name evidence="1" type="ORF">A6302_03839</name>
</gene>
<evidence type="ECO:0000313" key="1">
    <source>
        <dbReference type="EMBL" id="ODN68860.1"/>
    </source>
</evidence>
<organism evidence="1 2">
    <name type="scientific">Methylobrevis pamukkalensis</name>
    <dbReference type="NCBI Taxonomy" id="1439726"/>
    <lineage>
        <taxon>Bacteria</taxon>
        <taxon>Pseudomonadati</taxon>
        <taxon>Pseudomonadota</taxon>
        <taxon>Alphaproteobacteria</taxon>
        <taxon>Hyphomicrobiales</taxon>
        <taxon>Pleomorphomonadaceae</taxon>
        <taxon>Methylobrevis</taxon>
    </lineage>
</organism>
<proteinExistence type="predicted"/>